<accession>A0A7K1GEM0</accession>
<protein>
    <recommendedName>
        <fullName evidence="3">Lipoprotein</fullName>
    </recommendedName>
</protein>
<keyword evidence="2" id="KW-1185">Reference proteome</keyword>
<evidence type="ECO:0000313" key="2">
    <source>
        <dbReference type="Proteomes" id="UP000447545"/>
    </source>
</evidence>
<dbReference type="Proteomes" id="UP000447545">
    <property type="component" value="Unassembled WGS sequence"/>
</dbReference>
<dbReference type="EMBL" id="WJYA01000006">
    <property type="protein sequence ID" value="MTE27495.1"/>
    <property type="molecule type" value="Genomic_DNA"/>
</dbReference>
<evidence type="ECO:0000313" key="1">
    <source>
        <dbReference type="EMBL" id="MTE27495.1"/>
    </source>
</evidence>
<name>A0A7K1GEM0_9FLAO</name>
<comment type="caution">
    <text evidence="1">The sequence shown here is derived from an EMBL/GenBank/DDBJ whole genome shotgun (WGS) entry which is preliminary data.</text>
</comment>
<evidence type="ECO:0008006" key="3">
    <source>
        <dbReference type="Google" id="ProtNLM"/>
    </source>
</evidence>
<sequence length="205" mass="24054">MKVRSMKFEVRSIFVCLMLTLVSCNKDYSSPELEKHFTEAQIKDLNKINDFFISEILKSENQNFLIAFDNFFNECRTKGIDAIYSTMKLEDFDKVLNSISKSTMDEIWVVSSGVIKENRTKFNRLAPKYNGKYQRFLKDIGKENEIVKKYSDRMIATGDYNPGLFDESLINSYKKIDYGSEQIQIILAIHYFSVIYVYLNIENRL</sequence>
<dbReference type="RefSeq" id="WP_155089514.1">
    <property type="nucleotide sequence ID" value="NZ_WJYA01000006.1"/>
</dbReference>
<gene>
    <name evidence="1" type="ORF">F1003_11185</name>
</gene>
<dbReference type="AlphaFoldDB" id="A0A7K1GEM0"/>
<organism evidence="1 2">
    <name type="scientific">Winogradskyella ouciana</name>
    <dbReference type="NCBI Taxonomy" id="2608631"/>
    <lineage>
        <taxon>Bacteria</taxon>
        <taxon>Pseudomonadati</taxon>
        <taxon>Bacteroidota</taxon>
        <taxon>Flavobacteriia</taxon>
        <taxon>Flavobacteriales</taxon>
        <taxon>Flavobacteriaceae</taxon>
        <taxon>Winogradskyella</taxon>
    </lineage>
</organism>
<dbReference type="PROSITE" id="PS51257">
    <property type="entry name" value="PROKAR_LIPOPROTEIN"/>
    <property type="match status" value="1"/>
</dbReference>
<proteinExistence type="predicted"/>
<reference evidence="1 2" key="1">
    <citation type="submission" date="2019-11" db="EMBL/GenBank/DDBJ databases">
        <title>Winogradskyella ouciana sp. nov., isolated from the hadal seawater of the Mariana Trench.</title>
        <authorList>
            <person name="Liu R."/>
        </authorList>
    </citation>
    <scope>NUCLEOTIDE SEQUENCE [LARGE SCALE GENOMIC DNA]</scope>
    <source>
        <strain evidence="1 2">ZXX205</strain>
    </source>
</reference>